<dbReference type="InterPro" id="IPR018961">
    <property type="entry name" value="DnaJ_homolog_subfam-C_membr-28"/>
</dbReference>
<dbReference type="Proteomes" id="UP000527616">
    <property type="component" value="Unassembled WGS sequence"/>
</dbReference>
<evidence type="ECO:0000259" key="1">
    <source>
        <dbReference type="Pfam" id="PF09350"/>
    </source>
</evidence>
<evidence type="ECO:0000313" key="2">
    <source>
        <dbReference type="EMBL" id="NYI70685.1"/>
    </source>
</evidence>
<accession>A0A7Z0IKK6</accession>
<dbReference type="EMBL" id="JACBZS010000001">
    <property type="protein sequence ID" value="NYI70685.1"/>
    <property type="molecule type" value="Genomic_DNA"/>
</dbReference>
<dbReference type="RefSeq" id="WP_179444612.1">
    <property type="nucleotide sequence ID" value="NZ_JACBZS010000001.1"/>
</dbReference>
<dbReference type="AlphaFoldDB" id="A0A7Z0IKK6"/>
<name>A0A7Z0IKK6_9ACTN</name>
<reference evidence="2 3" key="1">
    <citation type="submission" date="2020-07" db="EMBL/GenBank/DDBJ databases">
        <title>Sequencing the genomes of 1000 actinobacteria strains.</title>
        <authorList>
            <person name="Klenk H.-P."/>
        </authorList>
    </citation>
    <scope>NUCLEOTIDE SEQUENCE [LARGE SCALE GENOMIC DNA]</scope>
    <source>
        <strain evidence="2 3">DSM 103164</strain>
    </source>
</reference>
<comment type="caution">
    <text evidence="2">The sequence shown here is derived from an EMBL/GenBank/DDBJ whole genome shotgun (WGS) entry which is preliminary data.</text>
</comment>
<evidence type="ECO:0000313" key="3">
    <source>
        <dbReference type="Proteomes" id="UP000527616"/>
    </source>
</evidence>
<dbReference type="Pfam" id="PF09350">
    <property type="entry name" value="DJC28_CD"/>
    <property type="match status" value="1"/>
</dbReference>
<keyword evidence="3" id="KW-1185">Reference proteome</keyword>
<gene>
    <name evidence="2" type="ORF">GGQ54_001245</name>
</gene>
<sequence>MQFESWVDAQIREATERGEFDNLPGAGKPITGIRRTDPDWWIKDKMRREGIERPASEAELLRAEVAELDTILADARTEDEAREIITDLNARIRTARLRRGSLPTRVVELVDVDDTLRRWQTRNR</sequence>
<feature type="domain" description="DnaJ homologue subfamily C member 28 conserved" evidence="1">
    <location>
        <begin position="6"/>
        <end position="53"/>
    </location>
</feature>
<protein>
    <recommendedName>
        <fullName evidence="1">DnaJ homologue subfamily C member 28 conserved domain-containing protein</fullName>
    </recommendedName>
</protein>
<proteinExistence type="predicted"/>
<organism evidence="2 3">
    <name type="scientific">Naumannella cuiyingiana</name>
    <dbReference type="NCBI Taxonomy" id="1347891"/>
    <lineage>
        <taxon>Bacteria</taxon>
        <taxon>Bacillati</taxon>
        <taxon>Actinomycetota</taxon>
        <taxon>Actinomycetes</taxon>
        <taxon>Propionibacteriales</taxon>
        <taxon>Propionibacteriaceae</taxon>
        <taxon>Naumannella</taxon>
    </lineage>
</organism>